<keyword evidence="5" id="KW-1185">Reference proteome</keyword>
<dbReference type="PROSITE" id="PS51549">
    <property type="entry name" value="DM13"/>
    <property type="match status" value="1"/>
</dbReference>
<feature type="compositionally biased region" description="Low complexity" evidence="1">
    <location>
        <begin position="60"/>
        <end position="83"/>
    </location>
</feature>
<accession>A0ABN2PZ82</accession>
<proteinExistence type="predicted"/>
<organism evidence="4 5">
    <name type="scientific">Microbacterium aoyamense</name>
    <dbReference type="NCBI Taxonomy" id="344166"/>
    <lineage>
        <taxon>Bacteria</taxon>
        <taxon>Bacillati</taxon>
        <taxon>Actinomycetota</taxon>
        <taxon>Actinomycetes</taxon>
        <taxon>Micrococcales</taxon>
        <taxon>Microbacteriaceae</taxon>
        <taxon>Microbacterium</taxon>
    </lineage>
</organism>
<evidence type="ECO:0000256" key="2">
    <source>
        <dbReference type="SAM" id="Phobius"/>
    </source>
</evidence>
<comment type="caution">
    <text evidence="4">The sequence shown here is derived from an EMBL/GenBank/DDBJ whole genome shotgun (WGS) entry which is preliminary data.</text>
</comment>
<keyword evidence="2" id="KW-0472">Membrane</keyword>
<name>A0ABN2PZ82_9MICO</name>
<dbReference type="EMBL" id="BAAAOF010000008">
    <property type="protein sequence ID" value="GAA1938605.1"/>
    <property type="molecule type" value="Genomic_DNA"/>
</dbReference>
<evidence type="ECO:0000313" key="4">
    <source>
        <dbReference type="EMBL" id="GAA1938605.1"/>
    </source>
</evidence>
<evidence type="ECO:0000256" key="1">
    <source>
        <dbReference type="SAM" id="MobiDB-lite"/>
    </source>
</evidence>
<keyword evidence="2" id="KW-1133">Transmembrane helix</keyword>
<feature type="domain" description="DM13" evidence="3">
    <location>
        <begin position="91"/>
        <end position="206"/>
    </location>
</feature>
<reference evidence="4 5" key="1">
    <citation type="journal article" date="2019" name="Int. J. Syst. Evol. Microbiol.">
        <title>The Global Catalogue of Microorganisms (GCM) 10K type strain sequencing project: providing services to taxonomists for standard genome sequencing and annotation.</title>
        <authorList>
            <consortium name="The Broad Institute Genomics Platform"/>
            <consortium name="The Broad Institute Genome Sequencing Center for Infectious Disease"/>
            <person name="Wu L."/>
            <person name="Ma J."/>
        </authorList>
    </citation>
    <scope>NUCLEOTIDE SEQUENCE [LARGE SCALE GENOMIC DNA]</scope>
    <source>
        <strain evidence="4 5">JCM 14900</strain>
    </source>
</reference>
<dbReference type="InterPro" id="IPR019545">
    <property type="entry name" value="DM13_domain"/>
</dbReference>
<dbReference type="Pfam" id="PF10517">
    <property type="entry name" value="DM13"/>
    <property type="match status" value="1"/>
</dbReference>
<sequence length="209" mass="21731">MDAVTEQTAQPRSGRPRRRIWPWIVGAIAAAAIAVGLFVFQPWLLFVDVRVDEAIPTATASADPAPDATASPGADPQASTTAAPTPPAPTGPVDLSTGVFVSHEHATTGSARVIQHPDGTRQLALENLDTSNGPDVHVWLSAGPVIEGFDGWFTAGGHPAVDLGPIKGNQGNQLYDIPADVDLAVFRAVDLWCVQFSVSFGAAALNPVG</sequence>
<feature type="region of interest" description="Disordered" evidence="1">
    <location>
        <begin position="60"/>
        <end position="96"/>
    </location>
</feature>
<evidence type="ECO:0000313" key="5">
    <source>
        <dbReference type="Proteomes" id="UP001501343"/>
    </source>
</evidence>
<evidence type="ECO:0000259" key="3">
    <source>
        <dbReference type="PROSITE" id="PS51549"/>
    </source>
</evidence>
<gene>
    <name evidence="4" type="ORF">GCM10009775_33470</name>
</gene>
<dbReference type="Proteomes" id="UP001501343">
    <property type="component" value="Unassembled WGS sequence"/>
</dbReference>
<keyword evidence="2" id="KW-0812">Transmembrane</keyword>
<feature type="transmembrane region" description="Helical" evidence="2">
    <location>
        <begin position="20"/>
        <end position="40"/>
    </location>
</feature>
<protein>
    <submittedName>
        <fullName evidence="4">DM13 domain-containing protein</fullName>
    </submittedName>
</protein>